<dbReference type="Proteomes" id="UP000243024">
    <property type="component" value="Unassembled WGS sequence"/>
</dbReference>
<dbReference type="NCBIfam" id="TIGR02395">
    <property type="entry name" value="rpoN_sigma"/>
    <property type="match status" value="1"/>
</dbReference>
<evidence type="ECO:0000259" key="10">
    <source>
        <dbReference type="Pfam" id="PF04552"/>
    </source>
</evidence>
<sequence length="457" mass="50583">MSEPAVRLEPSLKTELRITAELKQSLDLLMLGLPELTSYIDELARENPALHVDPPLWQTSGWATGRPRSKNRRISNESDPYDPLSALRAPAPSLSDRLKAELRMRPLDSRLLRDACLIVDALDERGFLGVPLEALAERFARPLARLEAALVIVQSLDPPGIGARNLRECLHLQHRRLGEPLPVLSAIIDEHLEDVARGRLEAIARRLCVPIEAVVEAVALLKTFNPRPGGEFAVEAPVYVIPEAAVQNDAGTLTVILYDDVLPRLSIDPAFARMERRLDLDPRTRNYVSRKIAHACKLIDQVEARKATLARVLEAVVRRQREAFLHGPERLKPLTMQVIAEDVGLSVSTISRTVREKHIETPWGVIEFKRLFPSPVGGSGDEATPTTSDAIIRKIKAYIDAEDKTNPLSDEALAALLHQEGVPVSRRTVAKYRAMAGIPSSHQRRSPGNGRSVTTTP</sequence>
<dbReference type="OrthoDB" id="9814402at2"/>
<feature type="region of interest" description="Disordered" evidence="9">
    <location>
        <begin position="435"/>
        <end position="457"/>
    </location>
</feature>
<evidence type="ECO:0000256" key="1">
    <source>
        <dbReference type="ARBA" id="ARBA00008798"/>
    </source>
</evidence>
<gene>
    <name evidence="12" type="ORF">SA87_10700</name>
</gene>
<evidence type="ECO:0000256" key="8">
    <source>
        <dbReference type="ARBA" id="ARBA00023163"/>
    </source>
</evidence>
<dbReference type="PANTHER" id="PTHR32248">
    <property type="entry name" value="RNA POLYMERASE SIGMA-54 FACTOR"/>
    <property type="match status" value="1"/>
</dbReference>
<keyword evidence="5" id="KW-0805">Transcription regulation</keyword>
<evidence type="ECO:0000256" key="5">
    <source>
        <dbReference type="ARBA" id="ARBA00023015"/>
    </source>
</evidence>
<evidence type="ECO:0000313" key="13">
    <source>
        <dbReference type="Proteomes" id="UP000243024"/>
    </source>
</evidence>
<keyword evidence="8" id="KW-0804">Transcription</keyword>
<dbReference type="InterPro" id="IPR038709">
    <property type="entry name" value="RpoN_core-bd_sf"/>
</dbReference>
<dbReference type="Pfam" id="PF04552">
    <property type="entry name" value="Sigma54_DBD"/>
    <property type="match status" value="1"/>
</dbReference>
<dbReference type="PROSITE" id="PS00718">
    <property type="entry name" value="SIGMA54_2"/>
    <property type="match status" value="1"/>
</dbReference>
<evidence type="ECO:0000256" key="2">
    <source>
        <dbReference type="ARBA" id="ARBA00022478"/>
    </source>
</evidence>
<dbReference type="PROSITE" id="PS00717">
    <property type="entry name" value="SIGMA54_1"/>
    <property type="match status" value="1"/>
</dbReference>
<keyword evidence="4" id="KW-0548">Nucleotidyltransferase</keyword>
<reference evidence="12 13" key="1">
    <citation type="submission" date="2015-09" db="EMBL/GenBank/DDBJ databases">
        <title>Draft genome sequence of Hydrogenibacillus schlegelii DSM 2000.</title>
        <authorList>
            <person name="Hemp J."/>
        </authorList>
    </citation>
    <scope>NUCLEOTIDE SEQUENCE [LARGE SCALE GENOMIC DNA]</scope>
    <source>
        <strain evidence="12 13">MA 48</strain>
    </source>
</reference>
<dbReference type="AlphaFoldDB" id="A0A132MIF3"/>
<dbReference type="Pfam" id="PF00309">
    <property type="entry name" value="Sigma54_AID"/>
    <property type="match status" value="1"/>
</dbReference>
<protein>
    <recommendedName>
        <fullName evidence="14">RNA polymerase sigma-54 factor RpoN</fullName>
    </recommendedName>
</protein>
<dbReference type="EMBL" id="JXBB01000001">
    <property type="protein sequence ID" value="OAR05370.1"/>
    <property type="molecule type" value="Genomic_DNA"/>
</dbReference>
<feature type="domain" description="RNA polymerase sigma factor 54 DNA-binding" evidence="10">
    <location>
        <begin position="286"/>
        <end position="445"/>
    </location>
</feature>
<keyword evidence="3" id="KW-0808">Transferase</keyword>
<dbReference type="RefSeq" id="WP_066197279.1">
    <property type="nucleotide sequence ID" value="NZ_CBCSAS010000011.1"/>
</dbReference>
<evidence type="ECO:0000259" key="11">
    <source>
        <dbReference type="Pfam" id="PF04963"/>
    </source>
</evidence>
<evidence type="ECO:0000256" key="9">
    <source>
        <dbReference type="SAM" id="MobiDB-lite"/>
    </source>
</evidence>
<dbReference type="GO" id="GO:0003677">
    <property type="term" value="F:DNA binding"/>
    <property type="evidence" value="ECO:0007669"/>
    <property type="project" value="UniProtKB-KW"/>
</dbReference>
<dbReference type="PROSITE" id="PS50044">
    <property type="entry name" value="SIGMA54_3"/>
    <property type="match status" value="1"/>
</dbReference>
<dbReference type="STRING" id="1484.SA87_10700"/>
<evidence type="ECO:0008006" key="14">
    <source>
        <dbReference type="Google" id="ProtNLM"/>
    </source>
</evidence>
<evidence type="ECO:0000256" key="6">
    <source>
        <dbReference type="ARBA" id="ARBA00023082"/>
    </source>
</evidence>
<dbReference type="Pfam" id="PF04963">
    <property type="entry name" value="Sigma54_CBD"/>
    <property type="match status" value="1"/>
</dbReference>
<keyword evidence="13" id="KW-1185">Reference proteome</keyword>
<dbReference type="Gene3D" id="1.10.10.60">
    <property type="entry name" value="Homeodomain-like"/>
    <property type="match status" value="1"/>
</dbReference>
<comment type="similarity">
    <text evidence="1">Belongs to the sigma-54 factor family.</text>
</comment>
<dbReference type="GO" id="GO:0006352">
    <property type="term" value="P:DNA-templated transcription initiation"/>
    <property type="evidence" value="ECO:0007669"/>
    <property type="project" value="InterPro"/>
</dbReference>
<dbReference type="PIRSF" id="PIRSF000774">
    <property type="entry name" value="RpoN"/>
    <property type="match status" value="1"/>
</dbReference>
<proteinExistence type="inferred from homology"/>
<evidence type="ECO:0000256" key="7">
    <source>
        <dbReference type="ARBA" id="ARBA00023125"/>
    </source>
</evidence>
<keyword evidence="2" id="KW-0240">DNA-directed RNA polymerase</keyword>
<organism evidence="12 13">
    <name type="scientific">Hydrogenibacillus schlegelii</name>
    <name type="common">Bacillus schlegelii</name>
    <dbReference type="NCBI Taxonomy" id="1484"/>
    <lineage>
        <taxon>Bacteria</taxon>
        <taxon>Bacillati</taxon>
        <taxon>Bacillota</taxon>
        <taxon>Bacilli</taxon>
        <taxon>Bacillales</taxon>
        <taxon>Bacillales Family X. Incertae Sedis</taxon>
        <taxon>Hydrogenibacillus</taxon>
    </lineage>
</organism>
<dbReference type="GO" id="GO:0016779">
    <property type="term" value="F:nucleotidyltransferase activity"/>
    <property type="evidence" value="ECO:0007669"/>
    <property type="project" value="UniProtKB-KW"/>
</dbReference>
<dbReference type="PRINTS" id="PR00045">
    <property type="entry name" value="SIGMA54FCT"/>
</dbReference>
<keyword evidence="7" id="KW-0238">DNA-binding</keyword>
<dbReference type="PANTHER" id="PTHR32248:SF4">
    <property type="entry name" value="RNA POLYMERASE SIGMA-54 FACTOR"/>
    <property type="match status" value="1"/>
</dbReference>
<name>A0A132MIF3_HYDSH</name>
<comment type="caution">
    <text evidence="12">The sequence shown here is derived from an EMBL/GenBank/DDBJ whole genome shotgun (WGS) entry which is preliminary data.</text>
</comment>
<feature type="domain" description="RNA polymerase sigma factor 54 core-binding" evidence="11">
    <location>
        <begin position="88"/>
        <end position="269"/>
    </location>
</feature>
<evidence type="ECO:0000313" key="12">
    <source>
        <dbReference type="EMBL" id="OAR05370.1"/>
    </source>
</evidence>
<accession>A0A132MIF3</accession>
<dbReference type="InterPro" id="IPR000394">
    <property type="entry name" value="RNA_pol_sigma_54"/>
</dbReference>
<dbReference type="InterPro" id="IPR007046">
    <property type="entry name" value="RNA_pol_sigma_54_core-bd"/>
</dbReference>
<evidence type="ECO:0000256" key="3">
    <source>
        <dbReference type="ARBA" id="ARBA00022679"/>
    </source>
</evidence>
<evidence type="ECO:0000256" key="4">
    <source>
        <dbReference type="ARBA" id="ARBA00022695"/>
    </source>
</evidence>
<dbReference type="Gene3D" id="1.10.10.1330">
    <property type="entry name" value="RNA polymerase sigma-54 factor, core-binding domain"/>
    <property type="match status" value="1"/>
</dbReference>
<feature type="region of interest" description="Disordered" evidence="9">
    <location>
        <begin position="61"/>
        <end position="82"/>
    </location>
</feature>
<dbReference type="GO" id="GO:0001216">
    <property type="term" value="F:DNA-binding transcription activator activity"/>
    <property type="evidence" value="ECO:0007669"/>
    <property type="project" value="InterPro"/>
</dbReference>
<dbReference type="GO" id="GO:0000428">
    <property type="term" value="C:DNA-directed RNA polymerase complex"/>
    <property type="evidence" value="ECO:0007669"/>
    <property type="project" value="UniProtKB-KW"/>
</dbReference>
<keyword evidence="6" id="KW-0731">Sigma factor</keyword>
<dbReference type="InterPro" id="IPR007634">
    <property type="entry name" value="RNA_pol_sigma_54_DNA-bd"/>
</dbReference>
<dbReference type="GO" id="GO:0016987">
    <property type="term" value="F:sigma factor activity"/>
    <property type="evidence" value="ECO:0007669"/>
    <property type="project" value="UniProtKB-KW"/>
</dbReference>